<keyword evidence="2" id="KW-1185">Reference proteome</keyword>
<protein>
    <submittedName>
        <fullName evidence="1">Uncharacterized protein</fullName>
    </submittedName>
</protein>
<gene>
    <name evidence="1" type="ORF">Vadar_031809</name>
</gene>
<dbReference type="Proteomes" id="UP000828048">
    <property type="component" value="Chromosome 7"/>
</dbReference>
<proteinExistence type="predicted"/>
<evidence type="ECO:0000313" key="1">
    <source>
        <dbReference type="EMBL" id="KAH7850374.1"/>
    </source>
</evidence>
<comment type="caution">
    <text evidence="1">The sequence shown here is derived from an EMBL/GenBank/DDBJ whole genome shotgun (WGS) entry which is preliminary data.</text>
</comment>
<dbReference type="EMBL" id="CM037157">
    <property type="protein sequence ID" value="KAH7850374.1"/>
    <property type="molecule type" value="Genomic_DNA"/>
</dbReference>
<sequence>MNPPFFSPDISNHSFSFDGTAKNSRGNRVISKISPGVDAVINHLENTLVLACLHDLLVYLRPPSAQLVKSAERDHRNRVFDRVVHHFGTFVLAGDRTDCWILRGDLRELDGHGWRSMGLGRVERDTPSFICKLGRKDQCVGDIFLEGKREGKDYLHGVI</sequence>
<organism evidence="1 2">
    <name type="scientific">Vaccinium darrowii</name>
    <dbReference type="NCBI Taxonomy" id="229202"/>
    <lineage>
        <taxon>Eukaryota</taxon>
        <taxon>Viridiplantae</taxon>
        <taxon>Streptophyta</taxon>
        <taxon>Embryophyta</taxon>
        <taxon>Tracheophyta</taxon>
        <taxon>Spermatophyta</taxon>
        <taxon>Magnoliopsida</taxon>
        <taxon>eudicotyledons</taxon>
        <taxon>Gunneridae</taxon>
        <taxon>Pentapetalae</taxon>
        <taxon>asterids</taxon>
        <taxon>Ericales</taxon>
        <taxon>Ericaceae</taxon>
        <taxon>Vaccinioideae</taxon>
        <taxon>Vaccinieae</taxon>
        <taxon>Vaccinium</taxon>
    </lineage>
</organism>
<evidence type="ECO:0000313" key="2">
    <source>
        <dbReference type="Proteomes" id="UP000828048"/>
    </source>
</evidence>
<name>A0ACB7YBD8_9ERIC</name>
<reference evidence="1 2" key="1">
    <citation type="journal article" date="2021" name="Hortic Res">
        <title>High-quality reference genome and annotation aids understanding of berry development for evergreen blueberry (Vaccinium darrowii).</title>
        <authorList>
            <person name="Yu J."/>
            <person name="Hulse-Kemp A.M."/>
            <person name="Babiker E."/>
            <person name="Staton M."/>
        </authorList>
    </citation>
    <scope>NUCLEOTIDE SEQUENCE [LARGE SCALE GENOMIC DNA]</scope>
    <source>
        <strain evidence="2">cv. NJ 8807/NJ 8810</strain>
        <tissue evidence="1">Young leaf</tissue>
    </source>
</reference>
<accession>A0ACB7YBD8</accession>